<keyword evidence="3" id="KW-0285">Flavoprotein</keyword>
<comment type="similarity">
    <text evidence="1">Belongs to the NADH dehydrogenase family.</text>
</comment>
<dbReference type="InterPro" id="IPR054585">
    <property type="entry name" value="NDH2-like_C"/>
</dbReference>
<dbReference type="RefSeq" id="WP_129893253.1">
    <property type="nucleotide sequence ID" value="NZ_CP035758.1"/>
</dbReference>
<evidence type="ECO:0000256" key="9">
    <source>
        <dbReference type="SAM" id="Phobius"/>
    </source>
</evidence>
<dbReference type="Gene3D" id="3.50.50.100">
    <property type="match status" value="1"/>
</dbReference>
<keyword evidence="6" id="KW-0560">Oxidoreductase</keyword>
<evidence type="ECO:0000256" key="6">
    <source>
        <dbReference type="ARBA" id="ARBA00023002"/>
    </source>
</evidence>
<evidence type="ECO:0000256" key="2">
    <source>
        <dbReference type="ARBA" id="ARBA00012637"/>
    </source>
</evidence>
<evidence type="ECO:0000259" key="10">
    <source>
        <dbReference type="Pfam" id="PF07992"/>
    </source>
</evidence>
<gene>
    <name evidence="12" type="ORF">EPA93_41880</name>
</gene>
<protein>
    <recommendedName>
        <fullName evidence="2">NADH:ubiquinone reductase (non-electrogenic)</fullName>
        <ecNumber evidence="2">1.6.5.9</ecNumber>
    </recommendedName>
</protein>
<evidence type="ECO:0000259" key="11">
    <source>
        <dbReference type="Pfam" id="PF22366"/>
    </source>
</evidence>
<dbReference type="KEGG" id="kbs:EPA93_41880"/>
<dbReference type="PANTHER" id="PTHR43706:SF47">
    <property type="entry name" value="EXTERNAL NADH-UBIQUINONE OXIDOREDUCTASE 1, MITOCHONDRIAL-RELATED"/>
    <property type="match status" value="1"/>
</dbReference>
<dbReference type="PRINTS" id="PR00411">
    <property type="entry name" value="PNDRDTASEI"/>
</dbReference>
<dbReference type="InterPro" id="IPR045024">
    <property type="entry name" value="NDH-2"/>
</dbReference>
<dbReference type="OrthoDB" id="9784880at2"/>
<dbReference type="SUPFAM" id="SSF51905">
    <property type="entry name" value="FAD/NAD(P)-binding domain"/>
    <property type="match status" value="1"/>
</dbReference>
<keyword evidence="9" id="KW-0472">Membrane</keyword>
<organism evidence="12 13">
    <name type="scientific">Ktedonosporobacter rubrisoli</name>
    <dbReference type="NCBI Taxonomy" id="2509675"/>
    <lineage>
        <taxon>Bacteria</taxon>
        <taxon>Bacillati</taxon>
        <taxon>Chloroflexota</taxon>
        <taxon>Ktedonobacteria</taxon>
        <taxon>Ktedonobacterales</taxon>
        <taxon>Ktedonosporobacteraceae</taxon>
        <taxon>Ktedonosporobacter</taxon>
    </lineage>
</organism>
<evidence type="ECO:0000313" key="12">
    <source>
        <dbReference type="EMBL" id="QBD82184.1"/>
    </source>
</evidence>
<keyword evidence="9" id="KW-0812">Transmembrane</keyword>
<comment type="catalytic activity">
    <reaction evidence="8">
        <text>a quinone + NADH + H(+) = a quinol + NAD(+)</text>
        <dbReference type="Rhea" id="RHEA:46160"/>
        <dbReference type="ChEBI" id="CHEBI:15378"/>
        <dbReference type="ChEBI" id="CHEBI:24646"/>
        <dbReference type="ChEBI" id="CHEBI:57540"/>
        <dbReference type="ChEBI" id="CHEBI:57945"/>
        <dbReference type="ChEBI" id="CHEBI:132124"/>
        <dbReference type="EC" id="1.6.5.9"/>
    </reaction>
</comment>
<feature type="transmembrane region" description="Helical" evidence="9">
    <location>
        <begin position="383"/>
        <end position="403"/>
    </location>
</feature>
<dbReference type="PRINTS" id="PR00368">
    <property type="entry name" value="FADPNR"/>
</dbReference>
<evidence type="ECO:0000256" key="3">
    <source>
        <dbReference type="ARBA" id="ARBA00022630"/>
    </source>
</evidence>
<dbReference type="AlphaFoldDB" id="A0A4P6K235"/>
<accession>A0A4P6K235</accession>
<evidence type="ECO:0000256" key="7">
    <source>
        <dbReference type="ARBA" id="ARBA00023027"/>
    </source>
</evidence>
<dbReference type="InterPro" id="IPR023753">
    <property type="entry name" value="FAD/NAD-binding_dom"/>
</dbReference>
<sequence>MNTQDAIQTEKERQDGTGKSIPRVVIIGAGFGGIRAARALHNAPVQVTVIDRNNHHLFQPLLYQVATAGLSPADISAPIRGILKKQKNTEVVMAEVTGVDLEQRQVLTQKRELPYDYLVVATGASHSYFGHNEWAPYAPGLKSIVDATALRRKILLAFEAAEMAQDEEQRRNLLTFVLVGGGPTGVEMAGAIAELAHKALVSDFRHIDPASARILLVEALPRILPAFPEKLSKKAQQALEHLGVEVCTNSPVEQIDEDGVVIGGQRLVTRNVIWTAGVAASPAGKWLNAEVDRAGRVKVDADLSLPGHPEVFVVGDTASCMQDDKPLPGVAPVAMQEGTYVAEVIAQRVAGKEQPRAFRYKNKGNLATIGRSYGIADVGKLRFGGFIGWIFWWAVHIFFLIGFRNRFLVMFQWAWAYFTYQRGARLITFDPAALQKQKELVEELTSV</sequence>
<keyword evidence="13" id="KW-1185">Reference proteome</keyword>
<evidence type="ECO:0000256" key="5">
    <source>
        <dbReference type="ARBA" id="ARBA00022946"/>
    </source>
</evidence>
<dbReference type="Pfam" id="PF07992">
    <property type="entry name" value="Pyr_redox_2"/>
    <property type="match status" value="1"/>
</dbReference>
<evidence type="ECO:0000256" key="4">
    <source>
        <dbReference type="ARBA" id="ARBA00022827"/>
    </source>
</evidence>
<dbReference type="InterPro" id="IPR036188">
    <property type="entry name" value="FAD/NAD-bd_sf"/>
</dbReference>
<dbReference type="GO" id="GO:0050136">
    <property type="term" value="F:NADH dehydrogenase (quinone) (non-electrogenic) activity"/>
    <property type="evidence" value="ECO:0007669"/>
    <property type="project" value="UniProtKB-EC"/>
</dbReference>
<reference evidence="12 13" key="1">
    <citation type="submission" date="2019-01" db="EMBL/GenBank/DDBJ databases">
        <title>Ktedonosporobacter rubrisoli SCAWS-G2.</title>
        <authorList>
            <person name="Huang Y."/>
            <person name="Yan B."/>
        </authorList>
    </citation>
    <scope>NUCLEOTIDE SEQUENCE [LARGE SCALE GENOMIC DNA]</scope>
    <source>
        <strain evidence="12 13">SCAWS-G2</strain>
    </source>
</reference>
<evidence type="ECO:0000256" key="1">
    <source>
        <dbReference type="ARBA" id="ARBA00005272"/>
    </source>
</evidence>
<evidence type="ECO:0000256" key="8">
    <source>
        <dbReference type="ARBA" id="ARBA00047599"/>
    </source>
</evidence>
<dbReference type="Pfam" id="PF22366">
    <property type="entry name" value="NDH2_C"/>
    <property type="match status" value="1"/>
</dbReference>
<keyword evidence="4" id="KW-0274">FAD</keyword>
<name>A0A4P6K235_KTERU</name>
<dbReference type="Proteomes" id="UP000290365">
    <property type="component" value="Chromosome"/>
</dbReference>
<keyword evidence="5" id="KW-0809">Transit peptide</keyword>
<dbReference type="EMBL" id="CP035758">
    <property type="protein sequence ID" value="QBD82184.1"/>
    <property type="molecule type" value="Genomic_DNA"/>
</dbReference>
<dbReference type="EC" id="1.6.5.9" evidence="2"/>
<feature type="domain" description="FAD/NAD(P)-binding" evidence="10">
    <location>
        <begin position="23"/>
        <end position="338"/>
    </location>
</feature>
<proteinExistence type="inferred from homology"/>
<feature type="domain" description="External alternative NADH-ubiquinone oxidoreductase-like C-terminal" evidence="11">
    <location>
        <begin position="363"/>
        <end position="417"/>
    </location>
</feature>
<evidence type="ECO:0000313" key="13">
    <source>
        <dbReference type="Proteomes" id="UP000290365"/>
    </source>
</evidence>
<dbReference type="PANTHER" id="PTHR43706">
    <property type="entry name" value="NADH DEHYDROGENASE"/>
    <property type="match status" value="1"/>
</dbReference>
<keyword evidence="9" id="KW-1133">Transmembrane helix</keyword>
<keyword evidence="7" id="KW-0520">NAD</keyword>